<dbReference type="EMBL" id="GBRH01193444">
    <property type="protein sequence ID" value="JAE04452.1"/>
    <property type="molecule type" value="Transcribed_RNA"/>
</dbReference>
<feature type="region of interest" description="Disordered" evidence="1">
    <location>
        <begin position="1"/>
        <end position="25"/>
    </location>
</feature>
<dbReference type="AlphaFoldDB" id="A0A0A9EWI1"/>
<sequence length="41" mass="4347">MENLLGPGSLCDELRTGDNEDSTRSSLVPLWVVLDNGGANT</sequence>
<reference evidence="2" key="1">
    <citation type="submission" date="2014-09" db="EMBL/GenBank/DDBJ databases">
        <authorList>
            <person name="Magalhaes I.L.F."/>
            <person name="Oliveira U."/>
            <person name="Santos F.R."/>
            <person name="Vidigal T.H.D.A."/>
            <person name="Brescovit A.D."/>
            <person name="Santos A.J."/>
        </authorList>
    </citation>
    <scope>NUCLEOTIDE SEQUENCE</scope>
    <source>
        <tissue evidence="2">Shoot tissue taken approximately 20 cm above the soil surface</tissue>
    </source>
</reference>
<proteinExistence type="predicted"/>
<name>A0A0A9EWI1_ARUDO</name>
<evidence type="ECO:0000313" key="2">
    <source>
        <dbReference type="EMBL" id="JAE04452.1"/>
    </source>
</evidence>
<protein>
    <submittedName>
        <fullName evidence="2">Uncharacterized protein</fullName>
    </submittedName>
</protein>
<organism evidence="2">
    <name type="scientific">Arundo donax</name>
    <name type="common">Giant reed</name>
    <name type="synonym">Donax arundinaceus</name>
    <dbReference type="NCBI Taxonomy" id="35708"/>
    <lineage>
        <taxon>Eukaryota</taxon>
        <taxon>Viridiplantae</taxon>
        <taxon>Streptophyta</taxon>
        <taxon>Embryophyta</taxon>
        <taxon>Tracheophyta</taxon>
        <taxon>Spermatophyta</taxon>
        <taxon>Magnoliopsida</taxon>
        <taxon>Liliopsida</taxon>
        <taxon>Poales</taxon>
        <taxon>Poaceae</taxon>
        <taxon>PACMAD clade</taxon>
        <taxon>Arundinoideae</taxon>
        <taxon>Arundineae</taxon>
        <taxon>Arundo</taxon>
    </lineage>
</organism>
<accession>A0A0A9EWI1</accession>
<feature type="compositionally biased region" description="Basic and acidic residues" evidence="1">
    <location>
        <begin position="12"/>
        <end position="23"/>
    </location>
</feature>
<evidence type="ECO:0000256" key="1">
    <source>
        <dbReference type="SAM" id="MobiDB-lite"/>
    </source>
</evidence>
<reference evidence="2" key="2">
    <citation type="journal article" date="2015" name="Data Brief">
        <title>Shoot transcriptome of the giant reed, Arundo donax.</title>
        <authorList>
            <person name="Barrero R.A."/>
            <person name="Guerrero F.D."/>
            <person name="Moolhuijzen P."/>
            <person name="Goolsby J.A."/>
            <person name="Tidwell J."/>
            <person name="Bellgard S.E."/>
            <person name="Bellgard M.I."/>
        </authorList>
    </citation>
    <scope>NUCLEOTIDE SEQUENCE</scope>
    <source>
        <tissue evidence="2">Shoot tissue taken approximately 20 cm above the soil surface</tissue>
    </source>
</reference>